<dbReference type="Proteomes" id="UP000827872">
    <property type="component" value="Linkage Group LG08"/>
</dbReference>
<name>A0ACB8F8P4_9SAUR</name>
<proteinExistence type="predicted"/>
<organism evidence="1 2">
    <name type="scientific">Sphaerodactylus townsendi</name>
    <dbReference type="NCBI Taxonomy" id="933632"/>
    <lineage>
        <taxon>Eukaryota</taxon>
        <taxon>Metazoa</taxon>
        <taxon>Chordata</taxon>
        <taxon>Craniata</taxon>
        <taxon>Vertebrata</taxon>
        <taxon>Euteleostomi</taxon>
        <taxon>Lepidosauria</taxon>
        <taxon>Squamata</taxon>
        <taxon>Bifurcata</taxon>
        <taxon>Gekkota</taxon>
        <taxon>Sphaerodactylidae</taxon>
        <taxon>Sphaerodactylus</taxon>
    </lineage>
</organism>
<gene>
    <name evidence="1" type="ORF">K3G42_005302</name>
</gene>
<protein>
    <submittedName>
        <fullName evidence="1">Uncharacterized protein</fullName>
    </submittedName>
</protein>
<evidence type="ECO:0000313" key="2">
    <source>
        <dbReference type="Proteomes" id="UP000827872"/>
    </source>
</evidence>
<keyword evidence="2" id="KW-1185">Reference proteome</keyword>
<accession>A0ACB8F8P4</accession>
<reference evidence="1" key="1">
    <citation type="submission" date="2021-08" db="EMBL/GenBank/DDBJ databases">
        <title>The first chromosome-level gecko genome reveals the dynamic sex chromosomes of Neotropical dwarf geckos (Sphaerodactylidae: Sphaerodactylus).</title>
        <authorList>
            <person name="Pinto B.J."/>
            <person name="Keating S.E."/>
            <person name="Gamble T."/>
        </authorList>
    </citation>
    <scope>NUCLEOTIDE SEQUENCE</scope>
    <source>
        <strain evidence="1">TG3544</strain>
    </source>
</reference>
<sequence>MHLLQLFTALVLGTSLGCAAASEEFRPEANTCPQVITCGNPGLNGLPGRDGRDGAKGEKGDQGVGVRGQQGFPGKAGPPGPVGERGEAGVQGQKGEKGETPATDIFQQQIYALESRFQELHDECNNYKQAVLLQGMTVGQKTFISTHQHDTFANGRARCAKAGAALACPMNADENAAVQELAKRGAKFAFLNVNDLQTEGLFVYENGKALGYTNWKKGEPNNYGGNEDCVVIIPENAQWNDFNCEQRGLIICEF</sequence>
<comment type="caution">
    <text evidence="1">The sequence shown here is derived from an EMBL/GenBank/DDBJ whole genome shotgun (WGS) entry which is preliminary data.</text>
</comment>
<evidence type="ECO:0000313" key="1">
    <source>
        <dbReference type="EMBL" id="KAH8001380.1"/>
    </source>
</evidence>
<dbReference type="EMBL" id="CM037621">
    <property type="protein sequence ID" value="KAH8001380.1"/>
    <property type="molecule type" value="Genomic_DNA"/>
</dbReference>